<dbReference type="RefSeq" id="YP_010002547.1">
    <property type="nucleotide sequence ID" value="NC_053245.1"/>
</dbReference>
<dbReference type="EMBL" id="MH669000">
    <property type="protein sequence ID" value="AXQ60686.1"/>
    <property type="molecule type" value="Genomic_DNA"/>
</dbReference>
<protein>
    <recommendedName>
        <fullName evidence="3">Helix-turn-helix DNA binding domain protein</fullName>
    </recommendedName>
</protein>
<dbReference type="Proteomes" id="UP000262272">
    <property type="component" value="Segment"/>
</dbReference>
<dbReference type="GeneID" id="63027098"/>
<dbReference type="KEGG" id="vg:63027098"/>
<name>A0A385DN08_9CAUD</name>
<organism evidence="1 2">
    <name type="scientific">Gordonia phage Ali17</name>
    <dbReference type="NCBI Taxonomy" id="2301561"/>
    <lineage>
        <taxon>Viruses</taxon>
        <taxon>Duplodnaviria</taxon>
        <taxon>Heunggongvirae</taxon>
        <taxon>Uroviricota</taxon>
        <taxon>Caudoviricetes</taxon>
        <taxon>Stackebrandtviridae</taxon>
        <taxon>Schenleyvirinae</taxon>
        <taxon>Leonardvirus</taxon>
        <taxon>Leonardvirus ali17</taxon>
    </lineage>
</organism>
<proteinExistence type="predicted"/>
<accession>A0A385DN08</accession>
<gene>
    <name evidence="1" type="primary">70</name>
    <name evidence="1" type="ORF">SEA_ALI17_70</name>
</gene>
<evidence type="ECO:0008006" key="3">
    <source>
        <dbReference type="Google" id="ProtNLM"/>
    </source>
</evidence>
<reference evidence="1 2" key="1">
    <citation type="submission" date="2018-07" db="EMBL/GenBank/DDBJ databases">
        <authorList>
            <person name="Celious N.A."/>
            <person name="Jones R.M."/>
            <person name="Banks M.D."/>
            <person name="Grant A."/>
            <person name="McCray S.R."/>
            <person name="Melton Z.A."/>
            <person name="Mitchell A.N."/>
            <person name="Smalls C.A."/>
            <person name="Postiglione A.E."/>
            <person name="Patwardhan S."/>
            <person name="Newman R.H."/>
            <person name="Coomans R.J."/>
            <person name="Warner M.H."/>
            <person name="Garlena R.A."/>
            <person name="Russell D.A."/>
            <person name="Pope W.H."/>
            <person name="Jacobs-Sera D."/>
            <person name="Hatfull G.F."/>
        </authorList>
    </citation>
    <scope>NUCLEOTIDE SEQUENCE [LARGE SCALE GENOMIC DNA]</scope>
</reference>
<keyword evidence="2" id="KW-1185">Reference proteome</keyword>
<evidence type="ECO:0000313" key="2">
    <source>
        <dbReference type="Proteomes" id="UP000262272"/>
    </source>
</evidence>
<sequence length="64" mass="7412">MPRGERYEVTTLPDGWSPEVLDPLDREEFDHLVGYGISYEDAIRRLNLGTIATIGRRAHRRNTE</sequence>
<evidence type="ECO:0000313" key="1">
    <source>
        <dbReference type="EMBL" id="AXQ60686.1"/>
    </source>
</evidence>